<dbReference type="SMART" id="SM00226">
    <property type="entry name" value="LMWPc"/>
    <property type="match status" value="1"/>
</dbReference>
<evidence type="ECO:0000256" key="5">
    <source>
        <dbReference type="PIRSR" id="PIRSR617867-1"/>
    </source>
</evidence>
<dbReference type="SUPFAM" id="SSF52788">
    <property type="entry name" value="Phosphotyrosine protein phosphatases I"/>
    <property type="match status" value="1"/>
</dbReference>
<sequence length="149" mass="16623">MVCLGNICRSPLAEGILQSKLDPTKFQVDSCGTASYHIGNTPDPRSIEVAKKNGIDISSQRADQFKVSYFDNYDRIYVMDESNYNNVIALAKNQQHINKVKLILQEIQPDSVLEVPDPYYGGADGFDNVYQLLDNACTTIATQLKQNSK</sequence>
<dbReference type="AlphaFoldDB" id="A0A4Q7NZG9"/>
<evidence type="ECO:0000256" key="3">
    <source>
        <dbReference type="ARBA" id="ARBA00022801"/>
    </source>
</evidence>
<dbReference type="EC" id="3.1.3.48" evidence="2"/>
<dbReference type="InterPro" id="IPR036196">
    <property type="entry name" value="Ptyr_pPase_sf"/>
</dbReference>
<evidence type="ECO:0000313" key="8">
    <source>
        <dbReference type="Proteomes" id="UP000292262"/>
    </source>
</evidence>
<proteinExistence type="inferred from homology"/>
<dbReference type="InterPro" id="IPR023485">
    <property type="entry name" value="Ptyr_pPase"/>
</dbReference>
<dbReference type="InterPro" id="IPR017867">
    <property type="entry name" value="Tyr_phospatase_low_mol_wt"/>
</dbReference>
<evidence type="ECO:0000256" key="2">
    <source>
        <dbReference type="ARBA" id="ARBA00013064"/>
    </source>
</evidence>
<feature type="domain" description="Phosphotyrosine protein phosphatase I" evidence="6">
    <location>
        <begin position="2"/>
        <end position="143"/>
    </location>
</feature>
<dbReference type="PRINTS" id="PR00719">
    <property type="entry name" value="LMWPTPASE"/>
</dbReference>
<dbReference type="CDD" id="cd16343">
    <property type="entry name" value="LMWPTP"/>
    <property type="match status" value="1"/>
</dbReference>
<comment type="similarity">
    <text evidence="1">Belongs to the low molecular weight phosphotyrosine protein phosphatase family.</text>
</comment>
<evidence type="ECO:0000259" key="6">
    <source>
        <dbReference type="SMART" id="SM00226"/>
    </source>
</evidence>
<feature type="active site" description="Proton donor" evidence="5">
    <location>
        <position position="117"/>
    </location>
</feature>
<dbReference type="Proteomes" id="UP000292262">
    <property type="component" value="Unassembled WGS sequence"/>
</dbReference>
<protein>
    <recommendedName>
        <fullName evidence="2">protein-tyrosine-phosphatase</fullName>
        <ecNumber evidence="2">3.1.3.48</ecNumber>
    </recommendedName>
</protein>
<dbReference type="InterPro" id="IPR050438">
    <property type="entry name" value="LMW_PTPase"/>
</dbReference>
<gene>
    <name evidence="7" type="ORF">EV197_2765</name>
</gene>
<dbReference type="GO" id="GO:0004725">
    <property type="term" value="F:protein tyrosine phosphatase activity"/>
    <property type="evidence" value="ECO:0007669"/>
    <property type="project" value="UniProtKB-EC"/>
</dbReference>
<keyword evidence="8" id="KW-1185">Reference proteome</keyword>
<dbReference type="Pfam" id="PF01451">
    <property type="entry name" value="LMWPc"/>
    <property type="match status" value="1"/>
</dbReference>
<dbReference type="PANTHER" id="PTHR11717:SF7">
    <property type="entry name" value="LOW MOLECULAR WEIGHT PHOSPHOTYROSINE PROTEIN PHOSPHATASE"/>
    <property type="match status" value="1"/>
</dbReference>
<evidence type="ECO:0000313" key="7">
    <source>
        <dbReference type="EMBL" id="RZS92627.1"/>
    </source>
</evidence>
<feature type="active site" description="Nucleophile" evidence="5">
    <location>
        <position position="3"/>
    </location>
</feature>
<reference evidence="7 8" key="1">
    <citation type="submission" date="2019-02" db="EMBL/GenBank/DDBJ databases">
        <title>Genomic Encyclopedia of Type Strains, Phase IV (KMG-IV): sequencing the most valuable type-strain genomes for metagenomic binning, comparative biology and taxonomic classification.</title>
        <authorList>
            <person name="Goeker M."/>
        </authorList>
    </citation>
    <scope>NUCLEOTIDE SEQUENCE [LARGE SCALE GENOMIC DNA]</scope>
    <source>
        <strain evidence="7 8">DSM 17196</strain>
    </source>
</reference>
<keyword evidence="3" id="KW-0378">Hydrolase</keyword>
<dbReference type="EMBL" id="SGXE01000003">
    <property type="protein sequence ID" value="RZS92627.1"/>
    <property type="molecule type" value="Genomic_DNA"/>
</dbReference>
<evidence type="ECO:0000256" key="1">
    <source>
        <dbReference type="ARBA" id="ARBA00011063"/>
    </source>
</evidence>
<accession>A0A4Q7NZG9</accession>
<evidence type="ECO:0000256" key="4">
    <source>
        <dbReference type="ARBA" id="ARBA00022912"/>
    </source>
</evidence>
<dbReference type="Gene3D" id="3.40.50.2300">
    <property type="match status" value="1"/>
</dbReference>
<keyword evidence="4" id="KW-0904">Protein phosphatase</keyword>
<dbReference type="PANTHER" id="PTHR11717">
    <property type="entry name" value="LOW MOLECULAR WEIGHT PROTEIN TYROSINE PHOSPHATASE"/>
    <property type="match status" value="1"/>
</dbReference>
<organism evidence="7 8">
    <name type="scientific">Aquimarina brevivitae</name>
    <dbReference type="NCBI Taxonomy" id="323412"/>
    <lineage>
        <taxon>Bacteria</taxon>
        <taxon>Pseudomonadati</taxon>
        <taxon>Bacteroidota</taxon>
        <taxon>Flavobacteriia</taxon>
        <taxon>Flavobacteriales</taxon>
        <taxon>Flavobacteriaceae</taxon>
        <taxon>Aquimarina</taxon>
    </lineage>
</organism>
<name>A0A4Q7NZG9_9FLAO</name>
<feature type="active site" evidence="5">
    <location>
        <position position="9"/>
    </location>
</feature>
<comment type="caution">
    <text evidence="7">The sequence shown here is derived from an EMBL/GenBank/DDBJ whole genome shotgun (WGS) entry which is preliminary data.</text>
</comment>